<dbReference type="Pfam" id="PF01408">
    <property type="entry name" value="GFO_IDH_MocA"/>
    <property type="match status" value="1"/>
</dbReference>
<dbReference type="InterPro" id="IPR006311">
    <property type="entry name" value="TAT_signal"/>
</dbReference>
<feature type="domain" description="Gfo/Idh/MocA-like oxidoreductase N-terminal" evidence="6">
    <location>
        <begin position="58"/>
        <end position="180"/>
    </location>
</feature>
<keyword evidence="9" id="KW-1185">Reference proteome</keyword>
<keyword evidence="3" id="KW-0378">Hydrolase</keyword>
<keyword evidence="5" id="KW-0326">Glycosidase</keyword>
<evidence type="ECO:0000259" key="6">
    <source>
        <dbReference type="Pfam" id="PF01408"/>
    </source>
</evidence>
<name>A0A521BZP0_9BACT</name>
<evidence type="ECO:0000256" key="2">
    <source>
        <dbReference type="ARBA" id="ARBA00009329"/>
    </source>
</evidence>
<organism evidence="8 9">
    <name type="scientific">Fodinibius sediminis</name>
    <dbReference type="NCBI Taxonomy" id="1214077"/>
    <lineage>
        <taxon>Bacteria</taxon>
        <taxon>Pseudomonadati</taxon>
        <taxon>Balneolota</taxon>
        <taxon>Balneolia</taxon>
        <taxon>Balneolales</taxon>
        <taxon>Balneolaceae</taxon>
        <taxon>Fodinibius</taxon>
    </lineage>
</organism>
<sequence length="476" mass="54034">MNNSRRSFLKKIGLAGLSIPGLGFFGGGDAAQDEEPYQLTRPQRFNMHGYAAPKLDTVKVGIIGLGNRGSGTVLRLASIEGVEIRALCDLIPERVESARKSLEGTSHDPDGYSGSETEWEKVCRRDDLDLISVVTPWKWHTPMAVCAMENGKHVYTELPAAQTIEDAWKLVDTSERTRRHCFQISGSCHRSMQAVMLNMARKGFFGDLVHGEGAYIHHLLENYMFNKGKYQGDWRLKENLNRSGNLYPQHGLGPIAQMMDLNYGDQMDYLVSMSSNDFMMQDWAREAAQTDDYYEQFTDWNYRGNMNTTIIKTKKGRTIMLQHDVSSMRPYSNIHLISGTKGAMRRHPSPVRIATGHDDWLSREETEALVEEYTPEMIKRFNRMLSQSEAGNYDHSYYNVDVRDWRYIDCLRNGLPIEMDVYDAALWTSIIPLSEWSVANGSKPVKVPDFTGGAWKSNKRGMDIELENGGGNTRLI</sequence>
<keyword evidence="4" id="KW-0520">NAD</keyword>
<dbReference type="Gene3D" id="3.30.360.10">
    <property type="entry name" value="Dihydrodipicolinate Reductase, domain 2"/>
    <property type="match status" value="1"/>
</dbReference>
<dbReference type="GO" id="GO:0000166">
    <property type="term" value="F:nucleotide binding"/>
    <property type="evidence" value="ECO:0007669"/>
    <property type="project" value="InterPro"/>
</dbReference>
<dbReference type="InterPro" id="IPR050463">
    <property type="entry name" value="Gfo/Idh/MocA_oxidrdct_glycsds"/>
</dbReference>
<evidence type="ECO:0000313" key="8">
    <source>
        <dbReference type="EMBL" id="SMO52686.1"/>
    </source>
</evidence>
<dbReference type="InterPro" id="IPR049303">
    <property type="entry name" value="Glyco_hydro_109_C"/>
</dbReference>
<dbReference type="RefSeq" id="WP_142713728.1">
    <property type="nucleotide sequence ID" value="NZ_FXTH01000004.1"/>
</dbReference>
<evidence type="ECO:0000256" key="3">
    <source>
        <dbReference type="ARBA" id="ARBA00022801"/>
    </source>
</evidence>
<feature type="domain" description="Glycosyl hydrolase 109 C-terminal" evidence="7">
    <location>
        <begin position="195"/>
        <end position="348"/>
    </location>
</feature>
<dbReference type="EMBL" id="FXTH01000004">
    <property type="protein sequence ID" value="SMO52686.1"/>
    <property type="molecule type" value="Genomic_DNA"/>
</dbReference>
<proteinExistence type="inferred from homology"/>
<comment type="similarity">
    <text evidence="2">Belongs to the Gfo/Idh/MocA family. Glycosyl hydrolase 109 subfamily.</text>
</comment>
<dbReference type="SUPFAM" id="SSF51735">
    <property type="entry name" value="NAD(P)-binding Rossmann-fold domains"/>
    <property type="match status" value="1"/>
</dbReference>
<protein>
    <submittedName>
        <fullName evidence="8">Predicted dehydrogenase</fullName>
    </submittedName>
</protein>
<comment type="cofactor">
    <cofactor evidence="1">
        <name>NAD(+)</name>
        <dbReference type="ChEBI" id="CHEBI:57540"/>
    </cofactor>
</comment>
<dbReference type="PANTHER" id="PTHR43818">
    <property type="entry name" value="BCDNA.GH03377"/>
    <property type="match status" value="1"/>
</dbReference>
<accession>A0A521BZP0</accession>
<evidence type="ECO:0000259" key="7">
    <source>
        <dbReference type="Pfam" id="PF21252"/>
    </source>
</evidence>
<reference evidence="8 9" key="1">
    <citation type="submission" date="2017-05" db="EMBL/GenBank/DDBJ databases">
        <authorList>
            <person name="Varghese N."/>
            <person name="Submissions S."/>
        </authorList>
    </citation>
    <scope>NUCLEOTIDE SEQUENCE [LARGE SCALE GENOMIC DNA]</scope>
    <source>
        <strain evidence="8 9">DSM 21194</strain>
    </source>
</reference>
<dbReference type="AlphaFoldDB" id="A0A521BZP0"/>
<dbReference type="PANTHER" id="PTHR43818:SF1">
    <property type="entry name" value="GLYCOSYL HYDROLASE FAMILY 109 PROTEIN"/>
    <property type="match status" value="1"/>
</dbReference>
<dbReference type="OrthoDB" id="9771072at2"/>
<dbReference type="Pfam" id="PF21252">
    <property type="entry name" value="Glyco_hydro_109_C"/>
    <property type="match status" value="1"/>
</dbReference>
<evidence type="ECO:0000256" key="4">
    <source>
        <dbReference type="ARBA" id="ARBA00023027"/>
    </source>
</evidence>
<gene>
    <name evidence="8" type="ORF">SAMN06265218_104220</name>
</gene>
<evidence type="ECO:0000313" key="9">
    <source>
        <dbReference type="Proteomes" id="UP000317593"/>
    </source>
</evidence>
<evidence type="ECO:0000256" key="5">
    <source>
        <dbReference type="ARBA" id="ARBA00023295"/>
    </source>
</evidence>
<dbReference type="InterPro" id="IPR036291">
    <property type="entry name" value="NAD(P)-bd_dom_sf"/>
</dbReference>
<evidence type="ECO:0000256" key="1">
    <source>
        <dbReference type="ARBA" id="ARBA00001911"/>
    </source>
</evidence>
<dbReference type="Gene3D" id="3.40.50.720">
    <property type="entry name" value="NAD(P)-binding Rossmann-like Domain"/>
    <property type="match status" value="1"/>
</dbReference>
<dbReference type="Proteomes" id="UP000317593">
    <property type="component" value="Unassembled WGS sequence"/>
</dbReference>
<dbReference type="GO" id="GO:0016798">
    <property type="term" value="F:hydrolase activity, acting on glycosyl bonds"/>
    <property type="evidence" value="ECO:0007669"/>
    <property type="project" value="UniProtKB-KW"/>
</dbReference>
<dbReference type="InterPro" id="IPR000683">
    <property type="entry name" value="Gfo/Idh/MocA-like_OxRdtase_N"/>
</dbReference>
<dbReference type="PROSITE" id="PS51318">
    <property type="entry name" value="TAT"/>
    <property type="match status" value="1"/>
</dbReference>